<reference evidence="2" key="1">
    <citation type="submission" date="2021-05" db="EMBL/GenBank/DDBJ databases">
        <authorList>
            <person name="Tigano A."/>
        </authorList>
    </citation>
    <scope>NUCLEOTIDE SEQUENCE</scope>
</reference>
<dbReference type="EMBL" id="CAJRST010008890">
    <property type="protein sequence ID" value="CAG5897597.1"/>
    <property type="molecule type" value="Genomic_DNA"/>
</dbReference>
<dbReference type="SUPFAM" id="SSF48726">
    <property type="entry name" value="Immunoglobulin"/>
    <property type="match status" value="1"/>
</dbReference>
<evidence type="ECO:0000259" key="1">
    <source>
        <dbReference type="PROSITE" id="PS50835"/>
    </source>
</evidence>
<dbReference type="Gene3D" id="2.60.40.10">
    <property type="entry name" value="Immunoglobulins"/>
    <property type="match status" value="1"/>
</dbReference>
<dbReference type="OrthoDB" id="8434564at2759"/>
<evidence type="ECO:0000313" key="2">
    <source>
        <dbReference type="EMBL" id="CAG5897597.1"/>
    </source>
</evidence>
<dbReference type="InterPro" id="IPR013106">
    <property type="entry name" value="Ig_V-set"/>
</dbReference>
<sequence length="154" mass="17409">MVVSLGSDLQTTAPVTAHCGENVTLTCNKSSADQMELVTFTWLHEGETMCDFKHDQTKLVSGFRCERAEENAHKRLTLILYNVTPANKGSYLCKVHSNRGIYSNVTNVTVRDCPGIPRKSVEQIKSSGSIHKLPWMHVLIEIMMIRFFKEMLHV</sequence>
<dbReference type="InterPro" id="IPR003599">
    <property type="entry name" value="Ig_sub"/>
</dbReference>
<organism evidence="2 3">
    <name type="scientific">Menidia menidia</name>
    <name type="common">Atlantic silverside</name>
    <dbReference type="NCBI Taxonomy" id="238744"/>
    <lineage>
        <taxon>Eukaryota</taxon>
        <taxon>Metazoa</taxon>
        <taxon>Chordata</taxon>
        <taxon>Craniata</taxon>
        <taxon>Vertebrata</taxon>
        <taxon>Euteleostomi</taxon>
        <taxon>Actinopterygii</taxon>
        <taxon>Neopterygii</taxon>
        <taxon>Teleostei</taxon>
        <taxon>Neoteleostei</taxon>
        <taxon>Acanthomorphata</taxon>
        <taxon>Ovalentaria</taxon>
        <taxon>Atherinomorphae</taxon>
        <taxon>Atheriniformes</taxon>
        <taxon>Atherinopsidae</taxon>
        <taxon>Menidiinae</taxon>
        <taxon>Menidia</taxon>
    </lineage>
</organism>
<accession>A0A8S4AXP1</accession>
<keyword evidence="3" id="KW-1185">Reference proteome</keyword>
<dbReference type="AlphaFoldDB" id="A0A8S4AXP1"/>
<dbReference type="InterPro" id="IPR007110">
    <property type="entry name" value="Ig-like_dom"/>
</dbReference>
<dbReference type="InterPro" id="IPR036179">
    <property type="entry name" value="Ig-like_dom_sf"/>
</dbReference>
<proteinExistence type="predicted"/>
<dbReference type="SMART" id="SM00409">
    <property type="entry name" value="IG"/>
    <property type="match status" value="1"/>
</dbReference>
<protein>
    <submittedName>
        <fullName evidence="2">(Atlantic silverside) hypothetical protein</fullName>
    </submittedName>
</protein>
<evidence type="ECO:0000313" key="3">
    <source>
        <dbReference type="Proteomes" id="UP000677803"/>
    </source>
</evidence>
<feature type="domain" description="Ig-like" evidence="1">
    <location>
        <begin position="20"/>
        <end position="109"/>
    </location>
</feature>
<comment type="caution">
    <text evidence="2">The sequence shown here is derived from an EMBL/GenBank/DDBJ whole genome shotgun (WGS) entry which is preliminary data.</text>
</comment>
<gene>
    <name evidence="2" type="ORF">MMEN_LOCUS8640</name>
</gene>
<dbReference type="InterPro" id="IPR013783">
    <property type="entry name" value="Ig-like_fold"/>
</dbReference>
<dbReference type="Pfam" id="PF07686">
    <property type="entry name" value="V-set"/>
    <property type="match status" value="1"/>
</dbReference>
<name>A0A8S4AXP1_9TELE</name>
<dbReference type="PROSITE" id="PS50835">
    <property type="entry name" value="IG_LIKE"/>
    <property type="match status" value="1"/>
</dbReference>
<dbReference type="Proteomes" id="UP000677803">
    <property type="component" value="Unassembled WGS sequence"/>
</dbReference>